<accession>A0A1X2H5D9</accession>
<dbReference type="PANTHER" id="PTHR12069:SF0">
    <property type="entry name" value="DNA-DIRECTED RNA POLYMERASE III SUBUNIT RPC5"/>
    <property type="match status" value="1"/>
</dbReference>
<evidence type="ECO:0000313" key="2">
    <source>
        <dbReference type="Proteomes" id="UP000242180"/>
    </source>
</evidence>
<dbReference type="Proteomes" id="UP000242180">
    <property type="component" value="Unassembled WGS sequence"/>
</dbReference>
<dbReference type="FunCoup" id="A0A1X2H5D9">
    <property type="interactions" value="39"/>
</dbReference>
<dbReference type="AlphaFoldDB" id="A0A1X2H5D9"/>
<dbReference type="EMBL" id="MCGN01000009">
    <property type="protein sequence ID" value="ORY93190.1"/>
    <property type="molecule type" value="Genomic_DNA"/>
</dbReference>
<gene>
    <name evidence="1" type="ORF">BCR43DRAFT_526789</name>
</gene>
<dbReference type="GO" id="GO:0005666">
    <property type="term" value="C:RNA polymerase III complex"/>
    <property type="evidence" value="ECO:0007669"/>
    <property type="project" value="TreeGrafter"/>
</dbReference>
<protein>
    <submittedName>
        <fullName evidence="1">DNA-directed RNA polymerase III subunit Rpc5</fullName>
    </submittedName>
</protein>
<dbReference type="InterPro" id="IPR006886">
    <property type="entry name" value="RNA_pol_III_Rpc5"/>
</dbReference>
<comment type="caution">
    <text evidence="1">The sequence shown here is derived from an EMBL/GenBank/DDBJ whole genome shotgun (WGS) entry which is preliminary data.</text>
</comment>
<dbReference type="PANTHER" id="PTHR12069">
    <property type="entry name" value="DNA-DIRECTED RNA POLYMERASES III 80 KDA POLYPEPTIDE RNA POLYMERASE III SUBUNIT 5"/>
    <property type="match status" value="1"/>
</dbReference>
<dbReference type="GO" id="GO:0042797">
    <property type="term" value="P:tRNA transcription by RNA polymerase III"/>
    <property type="evidence" value="ECO:0007669"/>
    <property type="project" value="TreeGrafter"/>
</dbReference>
<reference evidence="1 2" key="1">
    <citation type="submission" date="2016-07" db="EMBL/GenBank/DDBJ databases">
        <title>Pervasive Adenine N6-methylation of Active Genes in Fungi.</title>
        <authorList>
            <consortium name="DOE Joint Genome Institute"/>
            <person name="Mondo S.J."/>
            <person name="Dannebaum R.O."/>
            <person name="Kuo R.C."/>
            <person name="Labutti K."/>
            <person name="Haridas S."/>
            <person name="Kuo A."/>
            <person name="Salamov A."/>
            <person name="Ahrendt S.R."/>
            <person name="Lipzen A."/>
            <person name="Sullivan W."/>
            <person name="Andreopoulos W.B."/>
            <person name="Clum A."/>
            <person name="Lindquist E."/>
            <person name="Daum C."/>
            <person name="Ramamoorthy G.K."/>
            <person name="Gryganskyi A."/>
            <person name="Culley D."/>
            <person name="Magnuson J.K."/>
            <person name="James T.Y."/>
            <person name="O'Malley M.A."/>
            <person name="Stajich J.E."/>
            <person name="Spatafora J.W."/>
            <person name="Visel A."/>
            <person name="Grigoriev I.V."/>
        </authorList>
    </citation>
    <scope>NUCLEOTIDE SEQUENCE [LARGE SCALE GENOMIC DNA]</scope>
    <source>
        <strain evidence="1 2">NRRL 2496</strain>
    </source>
</reference>
<proteinExistence type="predicted"/>
<keyword evidence="2" id="KW-1185">Reference proteome</keyword>
<keyword evidence="1" id="KW-0804">Transcription</keyword>
<dbReference type="InParanoid" id="A0A1X2H5D9"/>
<dbReference type="Pfam" id="PF04801">
    <property type="entry name" value="RPC5"/>
    <property type="match status" value="1"/>
</dbReference>
<sequence>MSSAASTPTAARPEVFGSDLASARAADRNPIGVHEDDDDEIVAEVPVYLNSSLAKNLYLFQYPLRNAPFSDTNGPMAARLKPKANMVELDLPINTRSNNYSTERGEDFAMGLSEKSVKTIYDKQKEHDDEDIFGRSNKKEEELLDRMTLNSTEVPAQTNYLVGMLHEGGLHLTPVRSTVQMRPAFKYIDKMDEKYKAANKRIQDAEKMEDEKIGKQENTKAQAIQVSMKGGDNNTPARRNAYSMAVRNAEEEPWQAVVYYNERTSVAEAIGEQLYCTDKTPVRSGTTREEYLIKLSGIKQQASV</sequence>
<dbReference type="STRING" id="13706.A0A1X2H5D9"/>
<dbReference type="OrthoDB" id="340681at2759"/>
<dbReference type="OMA" id="VFQYPIY"/>
<evidence type="ECO:0000313" key="1">
    <source>
        <dbReference type="EMBL" id="ORY93190.1"/>
    </source>
</evidence>
<name>A0A1X2H5D9_SYNRA</name>
<organism evidence="1 2">
    <name type="scientific">Syncephalastrum racemosum</name>
    <name type="common">Filamentous fungus</name>
    <dbReference type="NCBI Taxonomy" id="13706"/>
    <lineage>
        <taxon>Eukaryota</taxon>
        <taxon>Fungi</taxon>
        <taxon>Fungi incertae sedis</taxon>
        <taxon>Mucoromycota</taxon>
        <taxon>Mucoromycotina</taxon>
        <taxon>Mucoromycetes</taxon>
        <taxon>Mucorales</taxon>
        <taxon>Syncephalastraceae</taxon>
        <taxon>Syncephalastrum</taxon>
    </lineage>
</organism>
<keyword evidence="1" id="KW-0240">DNA-directed RNA polymerase</keyword>